<dbReference type="PaxDb" id="55529-EKX42505"/>
<protein>
    <submittedName>
        <fullName evidence="2 3">Uncharacterized protein</fullName>
    </submittedName>
</protein>
<accession>L1J334</accession>
<organism evidence="2">
    <name type="scientific">Guillardia theta (strain CCMP2712)</name>
    <name type="common">Cryptophyte</name>
    <dbReference type="NCBI Taxonomy" id="905079"/>
    <lineage>
        <taxon>Eukaryota</taxon>
        <taxon>Cryptophyceae</taxon>
        <taxon>Pyrenomonadales</taxon>
        <taxon>Geminigeraceae</taxon>
        <taxon>Guillardia</taxon>
    </lineage>
</organism>
<feature type="region of interest" description="Disordered" evidence="1">
    <location>
        <begin position="1"/>
        <end position="20"/>
    </location>
</feature>
<dbReference type="HOGENOM" id="CLU_2364106_0_0_1"/>
<evidence type="ECO:0000313" key="3">
    <source>
        <dbReference type="EnsemblProtists" id="EKX42505"/>
    </source>
</evidence>
<reference evidence="3" key="3">
    <citation type="submission" date="2015-06" db="UniProtKB">
        <authorList>
            <consortium name="EnsemblProtists"/>
        </authorList>
    </citation>
    <scope>IDENTIFICATION</scope>
</reference>
<sequence>MAVQPMTDSVRNTPGRPTGSTQALAAEVYKLHCPMCGESARPKVRWDMHSSNHGLTMVADASGYAGQHSSVFARVRGGTETDCMSHPGGFGCPGPH</sequence>
<gene>
    <name evidence="2" type="ORF">GUITHDRAFT_153545</name>
</gene>
<evidence type="ECO:0000313" key="2">
    <source>
        <dbReference type="EMBL" id="EKX42505.1"/>
    </source>
</evidence>
<keyword evidence="4" id="KW-1185">Reference proteome</keyword>
<feature type="compositionally biased region" description="Polar residues" evidence="1">
    <location>
        <begin position="1"/>
        <end position="12"/>
    </location>
</feature>
<proteinExistence type="predicted"/>
<dbReference type="KEGG" id="gtt:GUITHDRAFT_153545"/>
<dbReference type="EMBL" id="JH993016">
    <property type="protein sequence ID" value="EKX42505.1"/>
    <property type="molecule type" value="Genomic_DNA"/>
</dbReference>
<reference evidence="4" key="2">
    <citation type="submission" date="2012-11" db="EMBL/GenBank/DDBJ databases">
        <authorList>
            <person name="Kuo A."/>
            <person name="Curtis B.A."/>
            <person name="Tanifuji G."/>
            <person name="Burki F."/>
            <person name="Gruber A."/>
            <person name="Irimia M."/>
            <person name="Maruyama S."/>
            <person name="Arias M.C."/>
            <person name="Ball S.G."/>
            <person name="Gile G.H."/>
            <person name="Hirakawa Y."/>
            <person name="Hopkins J.F."/>
            <person name="Rensing S.A."/>
            <person name="Schmutz J."/>
            <person name="Symeonidi A."/>
            <person name="Elias M."/>
            <person name="Eveleigh R.J."/>
            <person name="Herman E.K."/>
            <person name="Klute M.J."/>
            <person name="Nakayama T."/>
            <person name="Obornik M."/>
            <person name="Reyes-Prieto A."/>
            <person name="Armbrust E.V."/>
            <person name="Aves S.J."/>
            <person name="Beiko R.G."/>
            <person name="Coutinho P."/>
            <person name="Dacks J.B."/>
            <person name="Durnford D.G."/>
            <person name="Fast N.M."/>
            <person name="Green B.R."/>
            <person name="Grisdale C."/>
            <person name="Hempe F."/>
            <person name="Henrissat B."/>
            <person name="Hoppner M.P."/>
            <person name="Ishida K.-I."/>
            <person name="Kim E."/>
            <person name="Koreny L."/>
            <person name="Kroth P.G."/>
            <person name="Liu Y."/>
            <person name="Malik S.-B."/>
            <person name="Maier U.G."/>
            <person name="McRose D."/>
            <person name="Mock T."/>
            <person name="Neilson J.A."/>
            <person name="Onodera N.T."/>
            <person name="Poole A.M."/>
            <person name="Pritham E.J."/>
            <person name="Richards T.A."/>
            <person name="Rocap G."/>
            <person name="Roy S.W."/>
            <person name="Sarai C."/>
            <person name="Schaack S."/>
            <person name="Shirato S."/>
            <person name="Slamovits C.H."/>
            <person name="Spencer D.F."/>
            <person name="Suzuki S."/>
            <person name="Worden A.Z."/>
            <person name="Zauner S."/>
            <person name="Barry K."/>
            <person name="Bell C."/>
            <person name="Bharti A.K."/>
            <person name="Crow J.A."/>
            <person name="Grimwood J."/>
            <person name="Kramer R."/>
            <person name="Lindquist E."/>
            <person name="Lucas S."/>
            <person name="Salamov A."/>
            <person name="McFadden G.I."/>
            <person name="Lane C.E."/>
            <person name="Keeling P.J."/>
            <person name="Gray M.W."/>
            <person name="Grigoriev I.V."/>
            <person name="Archibald J.M."/>
        </authorList>
    </citation>
    <scope>NUCLEOTIDE SEQUENCE</scope>
    <source>
        <strain evidence="4">CCMP2712</strain>
    </source>
</reference>
<name>L1J334_GUITC</name>
<dbReference type="RefSeq" id="XP_005829485.1">
    <property type="nucleotide sequence ID" value="XM_005829428.1"/>
</dbReference>
<dbReference type="EnsemblProtists" id="EKX42505">
    <property type="protein sequence ID" value="EKX42505"/>
    <property type="gene ID" value="GUITHDRAFT_153545"/>
</dbReference>
<dbReference type="AlphaFoldDB" id="L1J334"/>
<reference evidence="2 4" key="1">
    <citation type="journal article" date="2012" name="Nature">
        <title>Algal genomes reveal evolutionary mosaicism and the fate of nucleomorphs.</title>
        <authorList>
            <consortium name="DOE Joint Genome Institute"/>
            <person name="Curtis B.A."/>
            <person name="Tanifuji G."/>
            <person name="Burki F."/>
            <person name="Gruber A."/>
            <person name="Irimia M."/>
            <person name="Maruyama S."/>
            <person name="Arias M.C."/>
            <person name="Ball S.G."/>
            <person name="Gile G.H."/>
            <person name="Hirakawa Y."/>
            <person name="Hopkins J.F."/>
            <person name="Kuo A."/>
            <person name="Rensing S.A."/>
            <person name="Schmutz J."/>
            <person name="Symeonidi A."/>
            <person name="Elias M."/>
            <person name="Eveleigh R.J."/>
            <person name="Herman E.K."/>
            <person name="Klute M.J."/>
            <person name="Nakayama T."/>
            <person name="Obornik M."/>
            <person name="Reyes-Prieto A."/>
            <person name="Armbrust E.V."/>
            <person name="Aves S.J."/>
            <person name="Beiko R.G."/>
            <person name="Coutinho P."/>
            <person name="Dacks J.B."/>
            <person name="Durnford D.G."/>
            <person name="Fast N.M."/>
            <person name="Green B.R."/>
            <person name="Grisdale C.J."/>
            <person name="Hempel F."/>
            <person name="Henrissat B."/>
            <person name="Hoppner M.P."/>
            <person name="Ishida K."/>
            <person name="Kim E."/>
            <person name="Koreny L."/>
            <person name="Kroth P.G."/>
            <person name="Liu Y."/>
            <person name="Malik S.B."/>
            <person name="Maier U.G."/>
            <person name="McRose D."/>
            <person name="Mock T."/>
            <person name="Neilson J.A."/>
            <person name="Onodera N.T."/>
            <person name="Poole A.M."/>
            <person name="Pritham E.J."/>
            <person name="Richards T.A."/>
            <person name="Rocap G."/>
            <person name="Roy S.W."/>
            <person name="Sarai C."/>
            <person name="Schaack S."/>
            <person name="Shirato S."/>
            <person name="Slamovits C.H."/>
            <person name="Spencer D.F."/>
            <person name="Suzuki S."/>
            <person name="Worden A.Z."/>
            <person name="Zauner S."/>
            <person name="Barry K."/>
            <person name="Bell C."/>
            <person name="Bharti A.K."/>
            <person name="Crow J.A."/>
            <person name="Grimwood J."/>
            <person name="Kramer R."/>
            <person name="Lindquist E."/>
            <person name="Lucas S."/>
            <person name="Salamov A."/>
            <person name="McFadden G.I."/>
            <person name="Lane C.E."/>
            <person name="Keeling P.J."/>
            <person name="Gray M.W."/>
            <person name="Grigoriev I.V."/>
            <person name="Archibald J.M."/>
        </authorList>
    </citation>
    <scope>NUCLEOTIDE SEQUENCE</scope>
    <source>
        <strain evidence="2 4">CCMP2712</strain>
    </source>
</reference>
<dbReference type="GeneID" id="17299161"/>
<evidence type="ECO:0000313" key="4">
    <source>
        <dbReference type="Proteomes" id="UP000011087"/>
    </source>
</evidence>
<dbReference type="Proteomes" id="UP000011087">
    <property type="component" value="Unassembled WGS sequence"/>
</dbReference>
<evidence type="ECO:0000256" key="1">
    <source>
        <dbReference type="SAM" id="MobiDB-lite"/>
    </source>
</evidence>